<dbReference type="OrthoDB" id="4543687at2"/>
<accession>A0A344L0U2</accession>
<evidence type="ECO:0000313" key="2">
    <source>
        <dbReference type="EMBL" id="AXB41666.1"/>
    </source>
</evidence>
<dbReference type="GO" id="GO:0051920">
    <property type="term" value="F:peroxiredoxin activity"/>
    <property type="evidence" value="ECO:0007669"/>
    <property type="project" value="InterPro"/>
</dbReference>
<reference evidence="2 3" key="1">
    <citation type="submission" date="2016-04" db="EMBL/GenBank/DDBJ databases">
        <title>Complete genome sequence and analysis of deep-sea sediment isolate, Amycolatopsis sp. WP1.</title>
        <authorList>
            <person name="Wang H."/>
            <person name="Chen S."/>
            <person name="Wu Q."/>
        </authorList>
    </citation>
    <scope>NUCLEOTIDE SEQUENCE [LARGE SCALE GENOMIC DNA]</scope>
    <source>
        <strain evidence="2 3">WP1</strain>
    </source>
</reference>
<dbReference type="Proteomes" id="UP000250434">
    <property type="component" value="Chromosome"/>
</dbReference>
<keyword evidence="2" id="KW-0560">Oxidoreductase</keyword>
<protein>
    <submittedName>
        <fullName evidence="2">Alkylhydroperoxidase</fullName>
    </submittedName>
</protein>
<dbReference type="InterPro" id="IPR029032">
    <property type="entry name" value="AhpD-like"/>
</dbReference>
<dbReference type="Pfam" id="PF02627">
    <property type="entry name" value="CMD"/>
    <property type="match status" value="1"/>
</dbReference>
<dbReference type="Gene3D" id="1.20.1290.10">
    <property type="entry name" value="AhpD-like"/>
    <property type="match status" value="1"/>
</dbReference>
<gene>
    <name evidence="2" type="ORF">A4R43_03325</name>
</gene>
<dbReference type="PANTHER" id="PTHR34846">
    <property type="entry name" value="4-CARBOXYMUCONOLACTONE DECARBOXYLASE FAMILY PROTEIN (AFU_ORTHOLOGUE AFUA_6G11590)"/>
    <property type="match status" value="1"/>
</dbReference>
<dbReference type="InterPro" id="IPR003779">
    <property type="entry name" value="CMD-like"/>
</dbReference>
<organism evidence="2 3">
    <name type="scientific">Amycolatopsis albispora</name>
    <dbReference type="NCBI Taxonomy" id="1804986"/>
    <lineage>
        <taxon>Bacteria</taxon>
        <taxon>Bacillati</taxon>
        <taxon>Actinomycetota</taxon>
        <taxon>Actinomycetes</taxon>
        <taxon>Pseudonocardiales</taxon>
        <taxon>Pseudonocardiaceae</taxon>
        <taxon>Amycolatopsis</taxon>
    </lineage>
</organism>
<name>A0A344L0U2_9PSEU</name>
<dbReference type="RefSeq" id="WP_113690937.1">
    <property type="nucleotide sequence ID" value="NZ_CP015163.1"/>
</dbReference>
<dbReference type="PANTHER" id="PTHR34846:SF10">
    <property type="entry name" value="CYTOPLASMIC PROTEIN"/>
    <property type="match status" value="1"/>
</dbReference>
<evidence type="ECO:0000259" key="1">
    <source>
        <dbReference type="Pfam" id="PF02627"/>
    </source>
</evidence>
<dbReference type="SUPFAM" id="SSF69118">
    <property type="entry name" value="AhpD-like"/>
    <property type="match status" value="1"/>
</dbReference>
<sequence>MTSTIEPDELKSRLPDPAELFPELTALSGALVKALGDGPIPRTTISLVQLRAAQLAGSTYLTVRVTDELRTAGEPERRITAVATWADAPYFTADERIALELVEAVMTPNPSGERVSDELFARASAVYSDEALWTLTVAIGHFSLFVPVALIGKPLPGRPPGQNYRK</sequence>
<keyword evidence="3" id="KW-1185">Reference proteome</keyword>
<evidence type="ECO:0000313" key="3">
    <source>
        <dbReference type="Proteomes" id="UP000250434"/>
    </source>
</evidence>
<dbReference type="AlphaFoldDB" id="A0A344L0U2"/>
<dbReference type="EMBL" id="CP015163">
    <property type="protein sequence ID" value="AXB41666.1"/>
    <property type="molecule type" value="Genomic_DNA"/>
</dbReference>
<proteinExistence type="predicted"/>
<feature type="domain" description="Carboxymuconolactone decarboxylase-like" evidence="1">
    <location>
        <begin position="22"/>
        <end position="103"/>
    </location>
</feature>
<dbReference type="KEGG" id="aab:A4R43_03325"/>
<keyword evidence="2" id="KW-0575">Peroxidase</keyword>